<accession>A0A2V3V4D2</accession>
<comment type="caution">
    <text evidence="1">The sequence shown here is derived from an EMBL/GenBank/DDBJ whole genome shotgun (WGS) entry which is preliminary data.</text>
</comment>
<organism evidence="1 2">
    <name type="scientific">Blastomonas natatoria</name>
    <dbReference type="NCBI Taxonomy" id="34015"/>
    <lineage>
        <taxon>Bacteria</taxon>
        <taxon>Pseudomonadati</taxon>
        <taxon>Pseudomonadota</taxon>
        <taxon>Alphaproteobacteria</taxon>
        <taxon>Sphingomonadales</taxon>
        <taxon>Sphingomonadaceae</taxon>
        <taxon>Blastomonas</taxon>
    </lineage>
</organism>
<protein>
    <submittedName>
        <fullName evidence="1">Uncharacterized protein</fullName>
    </submittedName>
</protein>
<dbReference type="Proteomes" id="UP000248014">
    <property type="component" value="Unassembled WGS sequence"/>
</dbReference>
<evidence type="ECO:0000313" key="2">
    <source>
        <dbReference type="Proteomes" id="UP000248014"/>
    </source>
</evidence>
<name>A0A2V3V4D2_9SPHN</name>
<proteinExistence type="predicted"/>
<sequence length="202" mass="22098">MEQTIGNLAAAVVNPDRATGFSTPALTQPWAGTMPATLSDDQMAELAMIARSPACALPPVDPKRFAKIMGSMAAVLPKRNVDDATGEAMLKIYHRMFGHQPEPALAFLAKQAIATCKWFPTIAECNEILAKWKRPADPRQGAREQIAEEMQARLDRDIAALRAGRVTQADVDAWPPRWRQIGITQGYLDADGTLRFSKEGAQ</sequence>
<dbReference type="EMBL" id="QJJM01000006">
    <property type="protein sequence ID" value="PXW75964.1"/>
    <property type="molecule type" value="Genomic_DNA"/>
</dbReference>
<reference evidence="1 2" key="1">
    <citation type="submission" date="2018-05" db="EMBL/GenBank/DDBJ databases">
        <title>Genomic Encyclopedia of Type Strains, Phase IV (KMG-IV): sequencing the most valuable type-strain genomes for metagenomic binning, comparative biology and taxonomic classification.</title>
        <authorList>
            <person name="Goeker M."/>
        </authorList>
    </citation>
    <scope>NUCLEOTIDE SEQUENCE [LARGE SCALE GENOMIC DNA]</scope>
    <source>
        <strain evidence="1 2">DSM 3183</strain>
    </source>
</reference>
<gene>
    <name evidence="1" type="ORF">C7451_106128</name>
</gene>
<evidence type="ECO:0000313" key="1">
    <source>
        <dbReference type="EMBL" id="PXW75964.1"/>
    </source>
</evidence>
<keyword evidence="2" id="KW-1185">Reference proteome</keyword>
<dbReference type="AlphaFoldDB" id="A0A2V3V4D2"/>